<dbReference type="GO" id="GO:0046621">
    <property type="term" value="P:negative regulation of organ growth"/>
    <property type="evidence" value="ECO:0007669"/>
    <property type="project" value="InterPro"/>
</dbReference>
<dbReference type="GeneID" id="104588738"/>
<dbReference type="SUPFAM" id="SSF57850">
    <property type="entry name" value="RING/U-box"/>
    <property type="match status" value="1"/>
</dbReference>
<proteinExistence type="predicted"/>
<keyword evidence="1" id="KW-0863">Zinc-finger</keyword>
<dbReference type="GO" id="GO:0008270">
    <property type="term" value="F:zinc ion binding"/>
    <property type="evidence" value="ECO:0007669"/>
    <property type="project" value="UniProtKB-KW"/>
</dbReference>
<feature type="region of interest" description="Disordered" evidence="2">
    <location>
        <begin position="1"/>
        <end position="72"/>
    </location>
</feature>
<gene>
    <name evidence="5" type="primary">LOC104588738</name>
</gene>
<dbReference type="GO" id="GO:0031624">
    <property type="term" value="F:ubiquitin conjugating enzyme binding"/>
    <property type="evidence" value="ECO:0000318"/>
    <property type="project" value="GO_Central"/>
</dbReference>
<dbReference type="OrthoDB" id="8062037at2759"/>
<evidence type="ECO:0000259" key="3">
    <source>
        <dbReference type="PROSITE" id="PS50089"/>
    </source>
</evidence>
<dbReference type="RefSeq" id="XP_019051736.1">
    <property type="nucleotide sequence ID" value="XM_019196191.1"/>
</dbReference>
<dbReference type="AlphaFoldDB" id="A0A1U8Q182"/>
<dbReference type="SMART" id="SM00184">
    <property type="entry name" value="RING"/>
    <property type="match status" value="1"/>
</dbReference>
<evidence type="ECO:0000256" key="2">
    <source>
        <dbReference type="SAM" id="MobiDB-lite"/>
    </source>
</evidence>
<dbReference type="InterPro" id="IPR001841">
    <property type="entry name" value="Znf_RING"/>
</dbReference>
<dbReference type="PANTHER" id="PTHR46400:SF8">
    <property type="entry name" value="E3 UBIQUITIN LIGASE BIG BROTHER-RELATED-LIKE ISOFORM X1"/>
    <property type="match status" value="1"/>
</dbReference>
<accession>A0A1U8Q182</accession>
<dbReference type="KEGG" id="nnu:104588738"/>
<keyword evidence="4" id="KW-1185">Reference proteome</keyword>
<sequence length="167" mass="18961">MLTTSESDEEEDYSRDDGADEEDGDDHEDFDSDEEEGFWEEDDINDEVESTEEENSDYDGDTGEDDTDQDEFSYEGLILLGEILGMNRGLPADEVTKFLRPCEYKIECKNGLDRCVICQVDYEEGESLVSLPCEHPYHSDCISNWLQIKKVCPICSTDVSSPPLVKD</sequence>
<evidence type="ECO:0000256" key="1">
    <source>
        <dbReference type="PROSITE-ProRule" id="PRU00175"/>
    </source>
</evidence>
<dbReference type="Gene3D" id="3.30.40.10">
    <property type="entry name" value="Zinc/RING finger domain, C3HC4 (zinc finger)"/>
    <property type="match status" value="1"/>
</dbReference>
<dbReference type="GO" id="GO:0004842">
    <property type="term" value="F:ubiquitin-protein transferase activity"/>
    <property type="evidence" value="ECO:0000318"/>
    <property type="project" value="GO_Central"/>
</dbReference>
<evidence type="ECO:0000313" key="5">
    <source>
        <dbReference type="RefSeq" id="XP_019051736.1"/>
    </source>
</evidence>
<dbReference type="OMA" id="SSCLHPY"/>
<dbReference type="InterPro" id="IPR013083">
    <property type="entry name" value="Znf_RING/FYVE/PHD"/>
</dbReference>
<keyword evidence="1" id="KW-0862">Zinc</keyword>
<dbReference type="PANTHER" id="PTHR46400">
    <property type="entry name" value="RING/U-BOX SUPERFAMILY PROTEIN"/>
    <property type="match status" value="1"/>
</dbReference>
<dbReference type="Pfam" id="PF13639">
    <property type="entry name" value="zf-RING_2"/>
    <property type="match status" value="1"/>
</dbReference>
<keyword evidence="1" id="KW-0479">Metal-binding</keyword>
<dbReference type="InParanoid" id="A0A1U8Q182"/>
<name>A0A1U8Q182_NELNU</name>
<dbReference type="GO" id="GO:0016567">
    <property type="term" value="P:protein ubiquitination"/>
    <property type="evidence" value="ECO:0007669"/>
    <property type="project" value="InterPro"/>
</dbReference>
<feature type="domain" description="RING-type" evidence="3">
    <location>
        <begin position="115"/>
        <end position="156"/>
    </location>
</feature>
<reference evidence="5" key="1">
    <citation type="submission" date="2025-08" db="UniProtKB">
        <authorList>
            <consortium name="RefSeq"/>
        </authorList>
    </citation>
    <scope>IDENTIFICATION</scope>
</reference>
<dbReference type="InterPro" id="IPR033276">
    <property type="entry name" value="BB"/>
</dbReference>
<dbReference type="Proteomes" id="UP000189703">
    <property type="component" value="Unplaced"/>
</dbReference>
<protein>
    <submittedName>
        <fullName evidence="5">E3 ubiquitin ligase BIG BROTHER-related-like</fullName>
    </submittedName>
</protein>
<dbReference type="PROSITE" id="PS50089">
    <property type="entry name" value="ZF_RING_2"/>
    <property type="match status" value="1"/>
</dbReference>
<organism evidence="4 5">
    <name type="scientific">Nelumbo nucifera</name>
    <name type="common">Sacred lotus</name>
    <dbReference type="NCBI Taxonomy" id="4432"/>
    <lineage>
        <taxon>Eukaryota</taxon>
        <taxon>Viridiplantae</taxon>
        <taxon>Streptophyta</taxon>
        <taxon>Embryophyta</taxon>
        <taxon>Tracheophyta</taxon>
        <taxon>Spermatophyta</taxon>
        <taxon>Magnoliopsida</taxon>
        <taxon>Proteales</taxon>
        <taxon>Nelumbonaceae</taxon>
        <taxon>Nelumbo</taxon>
    </lineage>
</organism>
<evidence type="ECO:0000313" key="4">
    <source>
        <dbReference type="Proteomes" id="UP000189703"/>
    </source>
</evidence>